<dbReference type="RefSeq" id="WP_169589230.1">
    <property type="nucleotide sequence ID" value="NZ_VCQU01000006.1"/>
</dbReference>
<evidence type="ECO:0000313" key="2">
    <source>
        <dbReference type="EMBL" id="NMN96852.1"/>
    </source>
</evidence>
<protein>
    <recommendedName>
        <fullName evidence="1">Rv3660c-like CheY-like N-terminal domain-containing protein</fullName>
    </recommendedName>
</protein>
<dbReference type="GO" id="GO:0005524">
    <property type="term" value="F:ATP binding"/>
    <property type="evidence" value="ECO:0007669"/>
    <property type="project" value="TreeGrafter"/>
</dbReference>
<sequence>MDLDQAVSRPTPRVAMLVHDADLRGEIRRIAAAADVVLDEIAGAVGRQLWQAPHVVVVDTPTAQSLILDRMPRRRGVVLVCSSSPDLNDWETASALGAEHVIGLPKQEFELVEVFGARSDADTGGGPVIAIVGGRGGAGASTFAAALAVFGASTRYRADTLLIDVDSAGGGIDLLLGAEHVPGLRWPSLVLEGGRVSPVALHNALPSAAPGLTVLACGRGEFALDPNPAAVSAVIEAGSSAGNLVVGDVPRRPSDAGDAFLDAADLVVIVVPAELRASAAAEAVVARVAAHSRHSGLVVRGPAPGGLRGSDIAAALGVPILAAVRPEPRLADLLERGGLRLRRRSPLRVAAAAVLAAVEDRTIARGRAA</sequence>
<name>A0A848KJJ1_9NOCA</name>
<gene>
    <name evidence="2" type="ORF">FGL95_17585</name>
</gene>
<dbReference type="Proteomes" id="UP000535543">
    <property type="component" value="Unassembled WGS sequence"/>
</dbReference>
<dbReference type="GO" id="GO:0005829">
    <property type="term" value="C:cytosol"/>
    <property type="evidence" value="ECO:0007669"/>
    <property type="project" value="TreeGrafter"/>
</dbReference>
<dbReference type="PANTHER" id="PTHR43384:SF11">
    <property type="entry name" value="SEPTUM SITE DETERMINING PROTEIN"/>
    <property type="match status" value="1"/>
</dbReference>
<dbReference type="InterPro" id="IPR059050">
    <property type="entry name" value="Rv3660c_N"/>
</dbReference>
<accession>A0A848KJJ1</accession>
<dbReference type="EMBL" id="VCQU01000006">
    <property type="protein sequence ID" value="NMN96852.1"/>
    <property type="molecule type" value="Genomic_DNA"/>
</dbReference>
<dbReference type="InterPro" id="IPR027417">
    <property type="entry name" value="P-loop_NTPase"/>
</dbReference>
<dbReference type="PANTHER" id="PTHR43384">
    <property type="entry name" value="SEPTUM SITE-DETERMINING PROTEIN MIND HOMOLOG, CHLOROPLASTIC-RELATED"/>
    <property type="match status" value="1"/>
</dbReference>
<dbReference type="Pfam" id="PF26563">
    <property type="entry name" value="Rv3660c_N"/>
    <property type="match status" value="1"/>
</dbReference>
<dbReference type="InterPro" id="IPR050625">
    <property type="entry name" value="ParA/MinD_ATPase"/>
</dbReference>
<dbReference type="AlphaFoldDB" id="A0A848KJJ1"/>
<dbReference type="NCBIfam" id="TIGR03815">
    <property type="entry name" value="CpaE_hom_Actino"/>
    <property type="match status" value="1"/>
</dbReference>
<dbReference type="GO" id="GO:0051782">
    <property type="term" value="P:negative regulation of cell division"/>
    <property type="evidence" value="ECO:0007669"/>
    <property type="project" value="TreeGrafter"/>
</dbReference>
<dbReference type="InterPro" id="IPR022521">
    <property type="entry name" value="Rv3660c"/>
</dbReference>
<keyword evidence="3" id="KW-1185">Reference proteome</keyword>
<feature type="domain" description="Rv3660c-like CheY-like N-terminal" evidence="1">
    <location>
        <begin position="18"/>
        <end position="121"/>
    </location>
</feature>
<evidence type="ECO:0000259" key="1">
    <source>
        <dbReference type="Pfam" id="PF26563"/>
    </source>
</evidence>
<reference evidence="2 3" key="1">
    <citation type="submission" date="2019-05" db="EMBL/GenBank/DDBJ databases">
        <authorList>
            <person name="Lee S.D."/>
        </authorList>
    </citation>
    <scope>NUCLEOTIDE SEQUENCE [LARGE SCALE GENOMIC DNA]</scope>
    <source>
        <strain evidence="2 3">YC2-7</strain>
    </source>
</reference>
<dbReference type="SUPFAM" id="SSF52540">
    <property type="entry name" value="P-loop containing nucleoside triphosphate hydrolases"/>
    <property type="match status" value="1"/>
</dbReference>
<dbReference type="GO" id="GO:0009898">
    <property type="term" value="C:cytoplasmic side of plasma membrane"/>
    <property type="evidence" value="ECO:0007669"/>
    <property type="project" value="TreeGrafter"/>
</dbReference>
<dbReference type="GO" id="GO:0016887">
    <property type="term" value="F:ATP hydrolysis activity"/>
    <property type="evidence" value="ECO:0007669"/>
    <property type="project" value="TreeGrafter"/>
</dbReference>
<dbReference type="Gene3D" id="3.40.50.300">
    <property type="entry name" value="P-loop containing nucleotide triphosphate hydrolases"/>
    <property type="match status" value="1"/>
</dbReference>
<reference evidence="2 3" key="2">
    <citation type="submission" date="2020-06" db="EMBL/GenBank/DDBJ databases">
        <title>Antribacter stalactiti gen. nov., sp. nov., a new member of the family Nacardiaceae isolated from a cave.</title>
        <authorList>
            <person name="Kim I.S."/>
        </authorList>
    </citation>
    <scope>NUCLEOTIDE SEQUENCE [LARGE SCALE GENOMIC DNA]</scope>
    <source>
        <strain evidence="2 3">YC2-7</strain>
    </source>
</reference>
<comment type="caution">
    <text evidence="2">The sequence shown here is derived from an EMBL/GenBank/DDBJ whole genome shotgun (WGS) entry which is preliminary data.</text>
</comment>
<organism evidence="2 3">
    <name type="scientific">Antrihabitans stalactiti</name>
    <dbReference type="NCBI Taxonomy" id="2584121"/>
    <lineage>
        <taxon>Bacteria</taxon>
        <taxon>Bacillati</taxon>
        <taxon>Actinomycetota</taxon>
        <taxon>Actinomycetes</taxon>
        <taxon>Mycobacteriales</taxon>
        <taxon>Nocardiaceae</taxon>
        <taxon>Antrihabitans</taxon>
    </lineage>
</organism>
<evidence type="ECO:0000313" key="3">
    <source>
        <dbReference type="Proteomes" id="UP000535543"/>
    </source>
</evidence>
<proteinExistence type="predicted"/>